<dbReference type="PROSITE" id="PS50011">
    <property type="entry name" value="PROTEIN_KINASE_DOM"/>
    <property type="match status" value="1"/>
</dbReference>
<evidence type="ECO:0000256" key="2">
    <source>
        <dbReference type="ARBA" id="ARBA00022741"/>
    </source>
</evidence>
<reference evidence="8 9" key="1">
    <citation type="journal article" date="2024" name="Nat. Commun.">
        <title>Phylogenomics reveals the evolutionary origins of lichenization in chlorophyte algae.</title>
        <authorList>
            <person name="Puginier C."/>
            <person name="Libourel C."/>
            <person name="Otte J."/>
            <person name="Skaloud P."/>
            <person name="Haon M."/>
            <person name="Grisel S."/>
            <person name="Petersen M."/>
            <person name="Berrin J.G."/>
            <person name="Delaux P.M."/>
            <person name="Dal Grande F."/>
            <person name="Keller J."/>
        </authorList>
    </citation>
    <scope>NUCLEOTIDE SEQUENCE [LARGE SCALE GENOMIC DNA]</scope>
    <source>
        <strain evidence="8 9">SAG 2036</strain>
    </source>
</reference>
<dbReference type="Pfam" id="PF00069">
    <property type="entry name" value="Pkinase"/>
    <property type="match status" value="2"/>
</dbReference>
<dbReference type="PANTHER" id="PTHR24055">
    <property type="entry name" value="MITOGEN-ACTIVATED PROTEIN KINASE"/>
    <property type="match status" value="1"/>
</dbReference>
<dbReference type="EMBL" id="JALJOQ010000083">
    <property type="protein sequence ID" value="KAK9800305.1"/>
    <property type="molecule type" value="Genomic_DNA"/>
</dbReference>
<gene>
    <name evidence="8" type="ORF">WJX73_009498</name>
</gene>
<dbReference type="InterPro" id="IPR011009">
    <property type="entry name" value="Kinase-like_dom_sf"/>
</dbReference>
<keyword evidence="4 5" id="KW-0067">ATP-binding</keyword>
<keyword evidence="1" id="KW-0808">Transferase</keyword>
<dbReference type="InterPro" id="IPR050117">
    <property type="entry name" value="MAPK"/>
</dbReference>
<dbReference type="InterPro" id="IPR017441">
    <property type="entry name" value="Protein_kinase_ATP_BS"/>
</dbReference>
<evidence type="ECO:0000256" key="1">
    <source>
        <dbReference type="ARBA" id="ARBA00022679"/>
    </source>
</evidence>
<proteinExistence type="predicted"/>
<dbReference type="GO" id="GO:0004672">
    <property type="term" value="F:protein kinase activity"/>
    <property type="evidence" value="ECO:0007669"/>
    <property type="project" value="InterPro"/>
</dbReference>
<sequence>MARVSEQHQSGEVRSSPQQKGVYFVKGQEWRVGERYELLDLLGNGTFSSVCRALDTLTGEQVALKRIPDVLSSPELTRRVVREVCILRRLDHPFIISLRDAFVRPSSSGPMRLVDGQLQSASLDVYIAMELAHEGDIFSLRGQLSEDEVRALMWQMLQALQYLHGVAVWHRDLKSPNVLLTNAGGHRIIKVADFGSARSAKREGYGWAEQERPELGALARGSSGQLQGDAGADAARPTSSDGTATSRPSQSRLFSQNSLRVPATGASGGAAVNARDLYVLVGQDSRSQDPSLDGAGVGYQSPLTVMVATPCYRAPEVVMSRGGYTSAIDMWSLGCIFGELLQRVRRVGSASTPHLHVAPMFAIHGLPSTPKSGEKFEDDAPANPTTRSELAALFSVIGSPAWADVARVPSPAWRKYLHKCPGRPPSLFSRFCYAGEASVHLLERLLAFDPERRCSAEEALQHEYFSHLDRSMVHDAWHHAANAELDSLTAPTHTPTDAERAKTPRTSLDDDRVPRWTAVSGVSRSNGASNGASNGPIRERVLERSSTSASFGYMAERDAATALHLLEDEMACLDCSSDGENRLRMLLERECDAQAREGAIRLLEQQAAAGVPQSDALRSYATMDGQPISTRFLVRHIC</sequence>
<feature type="domain" description="Protein kinase" evidence="7">
    <location>
        <begin position="36"/>
        <end position="465"/>
    </location>
</feature>
<name>A0AAW1NWL8_9CHLO</name>
<keyword evidence="2 5" id="KW-0547">Nucleotide-binding</keyword>
<feature type="compositionally biased region" description="Polar residues" evidence="6">
    <location>
        <begin position="237"/>
        <end position="258"/>
    </location>
</feature>
<feature type="compositionally biased region" description="Basic and acidic residues" evidence="6">
    <location>
        <begin position="496"/>
        <end position="514"/>
    </location>
</feature>
<keyword evidence="3" id="KW-0418">Kinase</keyword>
<dbReference type="SUPFAM" id="SSF56112">
    <property type="entry name" value="Protein kinase-like (PK-like)"/>
    <property type="match status" value="1"/>
</dbReference>
<dbReference type="InterPro" id="IPR008271">
    <property type="entry name" value="Ser/Thr_kinase_AS"/>
</dbReference>
<comment type="caution">
    <text evidence="8">The sequence shown here is derived from an EMBL/GenBank/DDBJ whole genome shotgun (WGS) entry which is preliminary data.</text>
</comment>
<evidence type="ECO:0000256" key="5">
    <source>
        <dbReference type="PROSITE-ProRule" id="PRU10141"/>
    </source>
</evidence>
<dbReference type="GO" id="GO:0005524">
    <property type="term" value="F:ATP binding"/>
    <property type="evidence" value="ECO:0007669"/>
    <property type="project" value="UniProtKB-UniRule"/>
</dbReference>
<keyword evidence="9" id="KW-1185">Reference proteome</keyword>
<protein>
    <recommendedName>
        <fullName evidence="7">Protein kinase domain-containing protein</fullName>
    </recommendedName>
</protein>
<accession>A0AAW1NWL8</accession>
<feature type="region of interest" description="Disordered" evidence="6">
    <location>
        <begin position="221"/>
        <end position="258"/>
    </location>
</feature>
<feature type="region of interest" description="Disordered" evidence="6">
    <location>
        <begin position="485"/>
        <end position="539"/>
    </location>
</feature>
<dbReference type="SMART" id="SM00220">
    <property type="entry name" value="S_TKc"/>
    <property type="match status" value="1"/>
</dbReference>
<evidence type="ECO:0000259" key="7">
    <source>
        <dbReference type="PROSITE" id="PS50011"/>
    </source>
</evidence>
<dbReference type="Gene3D" id="1.10.510.10">
    <property type="entry name" value="Transferase(Phosphotransferase) domain 1"/>
    <property type="match status" value="1"/>
</dbReference>
<feature type="binding site" evidence="5">
    <location>
        <position position="65"/>
    </location>
    <ligand>
        <name>ATP</name>
        <dbReference type="ChEBI" id="CHEBI:30616"/>
    </ligand>
</feature>
<evidence type="ECO:0000256" key="3">
    <source>
        <dbReference type="ARBA" id="ARBA00022777"/>
    </source>
</evidence>
<evidence type="ECO:0000256" key="4">
    <source>
        <dbReference type="ARBA" id="ARBA00022840"/>
    </source>
</evidence>
<dbReference type="PROSITE" id="PS00108">
    <property type="entry name" value="PROTEIN_KINASE_ST"/>
    <property type="match status" value="1"/>
</dbReference>
<evidence type="ECO:0000256" key="6">
    <source>
        <dbReference type="SAM" id="MobiDB-lite"/>
    </source>
</evidence>
<dbReference type="AlphaFoldDB" id="A0AAW1NWL8"/>
<dbReference type="Proteomes" id="UP001465755">
    <property type="component" value="Unassembled WGS sequence"/>
</dbReference>
<evidence type="ECO:0000313" key="8">
    <source>
        <dbReference type="EMBL" id="KAK9800305.1"/>
    </source>
</evidence>
<dbReference type="Gene3D" id="3.30.200.20">
    <property type="entry name" value="Phosphorylase Kinase, domain 1"/>
    <property type="match status" value="1"/>
</dbReference>
<organism evidence="8 9">
    <name type="scientific">Symbiochloris irregularis</name>
    <dbReference type="NCBI Taxonomy" id="706552"/>
    <lineage>
        <taxon>Eukaryota</taxon>
        <taxon>Viridiplantae</taxon>
        <taxon>Chlorophyta</taxon>
        <taxon>core chlorophytes</taxon>
        <taxon>Trebouxiophyceae</taxon>
        <taxon>Trebouxiales</taxon>
        <taxon>Trebouxiaceae</taxon>
        <taxon>Symbiochloris</taxon>
    </lineage>
</organism>
<dbReference type="InterPro" id="IPR000719">
    <property type="entry name" value="Prot_kinase_dom"/>
</dbReference>
<feature type="compositionally biased region" description="Low complexity" evidence="6">
    <location>
        <begin position="518"/>
        <end position="535"/>
    </location>
</feature>
<evidence type="ECO:0000313" key="9">
    <source>
        <dbReference type="Proteomes" id="UP001465755"/>
    </source>
</evidence>
<dbReference type="PROSITE" id="PS00107">
    <property type="entry name" value="PROTEIN_KINASE_ATP"/>
    <property type="match status" value="1"/>
</dbReference>